<dbReference type="InterPro" id="IPR006750">
    <property type="entry name" value="YdcZ"/>
</dbReference>
<keyword evidence="1" id="KW-0472">Membrane</keyword>
<evidence type="ECO:0000256" key="1">
    <source>
        <dbReference type="SAM" id="Phobius"/>
    </source>
</evidence>
<dbReference type="Pfam" id="PF04657">
    <property type="entry name" value="DMT_YdcZ"/>
    <property type="match status" value="1"/>
</dbReference>
<feature type="transmembrane region" description="Helical" evidence="1">
    <location>
        <begin position="72"/>
        <end position="91"/>
    </location>
</feature>
<feature type="transmembrane region" description="Helical" evidence="1">
    <location>
        <begin position="6"/>
        <end position="28"/>
    </location>
</feature>
<accession>A0A7C3KB05</accession>
<dbReference type="PANTHER" id="PTHR34821">
    <property type="entry name" value="INNER MEMBRANE PROTEIN YDCZ"/>
    <property type="match status" value="1"/>
</dbReference>
<name>A0A7C3KB05_9CYAN</name>
<gene>
    <name evidence="2" type="ORF">ENR64_01110</name>
</gene>
<feature type="transmembrane region" description="Helical" evidence="1">
    <location>
        <begin position="98"/>
        <end position="121"/>
    </location>
</feature>
<dbReference type="PANTHER" id="PTHR34821:SF2">
    <property type="entry name" value="INNER MEMBRANE PROTEIN YDCZ"/>
    <property type="match status" value="1"/>
</dbReference>
<proteinExistence type="predicted"/>
<dbReference type="GO" id="GO:0005886">
    <property type="term" value="C:plasma membrane"/>
    <property type="evidence" value="ECO:0007669"/>
    <property type="project" value="TreeGrafter"/>
</dbReference>
<dbReference type="EMBL" id="DSRU01000018">
    <property type="protein sequence ID" value="HFM96366.1"/>
    <property type="molecule type" value="Genomic_DNA"/>
</dbReference>
<keyword evidence="1" id="KW-0812">Transmembrane</keyword>
<protein>
    <submittedName>
        <fullName evidence="2">DMT family transporter</fullName>
    </submittedName>
</protein>
<reference evidence="2" key="1">
    <citation type="journal article" date="2020" name="mSystems">
        <title>Genome- and Community-Level Interaction Insights into Carbon Utilization and Element Cycling Functions of Hydrothermarchaeota in Hydrothermal Sediment.</title>
        <authorList>
            <person name="Zhou Z."/>
            <person name="Liu Y."/>
            <person name="Xu W."/>
            <person name="Pan J."/>
            <person name="Luo Z.H."/>
            <person name="Li M."/>
        </authorList>
    </citation>
    <scope>NUCLEOTIDE SEQUENCE [LARGE SCALE GENOMIC DNA]</scope>
    <source>
        <strain evidence="2">SpSt-418</strain>
    </source>
</reference>
<comment type="caution">
    <text evidence="2">The sequence shown here is derived from an EMBL/GenBank/DDBJ whole genome shotgun (WGS) entry which is preliminary data.</text>
</comment>
<evidence type="ECO:0000313" key="2">
    <source>
        <dbReference type="EMBL" id="HFM96366.1"/>
    </source>
</evidence>
<feature type="transmembrane region" description="Helical" evidence="1">
    <location>
        <begin position="40"/>
        <end position="60"/>
    </location>
</feature>
<dbReference type="AlphaFoldDB" id="A0A7C3KB05"/>
<feature type="transmembrane region" description="Helical" evidence="1">
    <location>
        <begin position="133"/>
        <end position="149"/>
    </location>
</feature>
<organism evidence="2">
    <name type="scientific">Oscillatoriales cyanobacterium SpSt-418</name>
    <dbReference type="NCBI Taxonomy" id="2282169"/>
    <lineage>
        <taxon>Bacteria</taxon>
        <taxon>Bacillati</taxon>
        <taxon>Cyanobacteriota</taxon>
        <taxon>Cyanophyceae</taxon>
        <taxon>Oscillatoriophycideae</taxon>
        <taxon>Oscillatoriales</taxon>
    </lineage>
</organism>
<sequence length="151" mass="16068">MDSRSIYLLAALLGGAVLPIQVALNTLLRRYVGEPMQVTFISYLAGSLASLGICFFARYPLPAVASLVQTSWWMWIGGCLGTLYVWSTIFATPKIGAALALALTIAGQMIAALFLDHYGAIGLTKYVASPTRIAGAVLVVLGVSLIAYVKR</sequence>
<keyword evidence="1" id="KW-1133">Transmembrane helix</keyword>